<dbReference type="GO" id="GO:0004222">
    <property type="term" value="F:metalloendopeptidase activity"/>
    <property type="evidence" value="ECO:0007669"/>
    <property type="project" value="InterPro"/>
</dbReference>
<keyword evidence="7 10" id="KW-0472">Membrane</keyword>
<evidence type="ECO:0000256" key="8">
    <source>
        <dbReference type="ARBA" id="ARBA00032658"/>
    </source>
</evidence>
<dbReference type="EMBL" id="CAJNRF010006985">
    <property type="protein sequence ID" value="CAF2087567.1"/>
    <property type="molecule type" value="Genomic_DNA"/>
</dbReference>
<dbReference type="Proteomes" id="UP000663856">
    <property type="component" value="Unassembled WGS sequence"/>
</dbReference>
<feature type="transmembrane region" description="Helical" evidence="10">
    <location>
        <begin position="92"/>
        <end position="117"/>
    </location>
</feature>
<evidence type="ECO:0000256" key="4">
    <source>
        <dbReference type="ARBA" id="ARBA00014400"/>
    </source>
</evidence>
<feature type="transmembrane region" description="Helical" evidence="10">
    <location>
        <begin position="531"/>
        <end position="554"/>
    </location>
</feature>
<gene>
    <name evidence="12" type="ORF">WKI299_LOCUS17522</name>
</gene>
<dbReference type="InterPro" id="IPR001193">
    <property type="entry name" value="MBTPS2"/>
</dbReference>
<dbReference type="Pfam" id="PF02163">
    <property type="entry name" value="Peptidase_M50"/>
    <property type="match status" value="1"/>
</dbReference>
<evidence type="ECO:0000256" key="3">
    <source>
        <dbReference type="ARBA" id="ARBA00012347"/>
    </source>
</evidence>
<dbReference type="GO" id="GO:0012505">
    <property type="term" value="C:endomembrane system"/>
    <property type="evidence" value="ECO:0007669"/>
    <property type="project" value="UniProtKB-SubCell"/>
</dbReference>
<comment type="catalytic activity">
    <reaction evidence="1">
        <text>Cleaves several transcription factors that are type-2 transmembrane proteins within membrane-spanning domains. Known substrates include sterol regulatory element-binding protein (SREBP) -1, SREBP-2 and forms of the transcriptional activator ATF6. SREBP-2 is cleaved at the site 477-DRSRILL-|-CVLTFLCLSFNPLTSLLQWGGA-505. The residues Asn-Pro, 11 residues distal to the site of cleavage in the membrane-spanning domain, are important for cleavage by S2P endopeptidase. Replacement of either of these residues does not prevent cleavage, but there is no cleavage if both of these residues are replaced.</text>
        <dbReference type="EC" id="3.4.24.85"/>
    </reaction>
</comment>
<dbReference type="GO" id="GO:0031293">
    <property type="term" value="P:membrane protein intracellular domain proteolysis"/>
    <property type="evidence" value="ECO:0007669"/>
    <property type="project" value="TreeGrafter"/>
</dbReference>
<evidence type="ECO:0000256" key="10">
    <source>
        <dbReference type="SAM" id="Phobius"/>
    </source>
</evidence>
<name>A0A816SG83_9BILA</name>
<evidence type="ECO:0000256" key="5">
    <source>
        <dbReference type="ARBA" id="ARBA00022692"/>
    </source>
</evidence>
<feature type="transmembrane region" description="Helical" evidence="10">
    <location>
        <begin position="20"/>
        <end position="43"/>
    </location>
</feature>
<evidence type="ECO:0000313" key="12">
    <source>
        <dbReference type="EMBL" id="CAF2087567.1"/>
    </source>
</evidence>
<dbReference type="AlphaFoldDB" id="A0A816SG83"/>
<organism evidence="12 13">
    <name type="scientific">Rotaria magnacalcarata</name>
    <dbReference type="NCBI Taxonomy" id="392030"/>
    <lineage>
        <taxon>Eukaryota</taxon>
        <taxon>Metazoa</taxon>
        <taxon>Spiralia</taxon>
        <taxon>Gnathifera</taxon>
        <taxon>Rotifera</taxon>
        <taxon>Eurotatoria</taxon>
        <taxon>Bdelloidea</taxon>
        <taxon>Philodinida</taxon>
        <taxon>Philodinidae</taxon>
        <taxon>Rotaria</taxon>
    </lineage>
</organism>
<dbReference type="PANTHER" id="PTHR13325:SF3">
    <property type="entry name" value="MEMBRANE-BOUND TRANSCRIPTION FACTOR SITE-2 PROTEASE"/>
    <property type="match status" value="1"/>
</dbReference>
<evidence type="ECO:0000256" key="9">
    <source>
        <dbReference type="ARBA" id="ARBA00045828"/>
    </source>
</evidence>
<keyword evidence="5 10" id="KW-0812">Transmembrane</keyword>
<feature type="transmembrane region" description="Helical" evidence="10">
    <location>
        <begin position="484"/>
        <end position="506"/>
    </location>
</feature>
<comment type="function">
    <text evidence="9">Zinc metalloprotease that mediates intramembrane proteolysis of proteins such as ATF6, ATF6B, SREBF1/SREBP1 and SREBF2/SREBP2. Catalyzes the second step in the proteolytic activation of the sterol regulatory element-binding proteins (SREBPs) SREBF1/SREBP1 and SREBF2/SREBP2: cleaves SREBPs within the first transmembrane segment, thereby releasing the N-terminal segment with a portion of the transmembrane segment attached. Mature N-terminal SREBP fragments shuttle to the nucleus and activate gene transcription. Also mediates the second step in the proteolytic activation of the cyclic AMP-dependent transcription factor ATF-6 (ATF6 and ATF6B). Involved in intramembrane proteolysis during bone formation. In astrocytes and osteoblasts, upon DNA damage and ER stress, mediates the second step of the regulated intramembrane proteolytic activation of the transcription factor CREB3L1, leading to the inhibition of cell-cycle progression.</text>
</comment>
<evidence type="ECO:0000256" key="6">
    <source>
        <dbReference type="ARBA" id="ARBA00022989"/>
    </source>
</evidence>
<feature type="domain" description="Peptidase M50" evidence="11">
    <location>
        <begin position="181"/>
        <end position="533"/>
    </location>
</feature>
<proteinExistence type="predicted"/>
<evidence type="ECO:0000256" key="2">
    <source>
        <dbReference type="ARBA" id="ARBA00004127"/>
    </source>
</evidence>
<accession>A0A816SG83</accession>
<dbReference type="GO" id="GO:0005737">
    <property type="term" value="C:cytoplasm"/>
    <property type="evidence" value="ECO:0007669"/>
    <property type="project" value="TreeGrafter"/>
</dbReference>
<feature type="transmembrane region" description="Helical" evidence="10">
    <location>
        <begin position="55"/>
        <end position="72"/>
    </location>
</feature>
<dbReference type="PANTHER" id="PTHR13325">
    <property type="entry name" value="PROTEASE M50 MEMBRANE-BOUND TRANSCRIPTION FACTOR SITE 2 PROTEASE"/>
    <property type="match status" value="1"/>
</dbReference>
<protein>
    <recommendedName>
        <fullName evidence="4">Membrane-bound transcription factor site-2 protease</fullName>
        <ecNumber evidence="3">3.4.24.85</ecNumber>
    </recommendedName>
    <alternativeName>
        <fullName evidence="8">Endopeptidase S2P</fullName>
    </alternativeName>
</protein>
<sequence length="555" mass="63266">MPSIIEHDRSKMRFNASSMIFVRFLLQTLVIWCIIYFINHLLLRYHGTKRPYNRLLRSLGCHVSLLNIGFYTTSFNRAFYRIGTTNSRLWKIWFTVGILVAFATAVTSCVTLLILPIKYIYELQRRHSVNTNVVISTQGDTRILTDNSSNRNDAIESDRDKLLIQPIIPGVNVPLEQMPHFFLALLICTVFHEFGHAVAASAEQIRVNGCGYFLFILYPGAYVDLHQEQLQMISAVRQLRIYCAGVFHNMVLVIIAVIFLLLNPLFLRYFYTEAATVYRVAKDSPIRDLLPVHSTIQSIDACIVNTSNDWYKCLRLTNDRPPQHSSGHCLTQSEIQIHSSHIGILQDIMGDPLNSQNLLLSTLVDVVKINFDCCQNLSQKNYCFLYHSKQYPDHNGACMEARIVTKHPSCLINSDCQSYSGDASCVHPFSFDNVTRLIRIAHSSGPAILFVGSIHEIYRTISIQSYKPNYKYFPTILIDDVPLFFQYLGAFSFALAFFNAVPCYALDGQYILSSFVEYLSPSLFKRRRASILLGLICGTCLLIINVTLAFARYFL</sequence>
<dbReference type="PRINTS" id="PR01000">
    <property type="entry name" value="SREBPS2PTASE"/>
</dbReference>
<comment type="caution">
    <text evidence="12">The sequence shown here is derived from an EMBL/GenBank/DDBJ whole genome shotgun (WGS) entry which is preliminary data.</text>
</comment>
<dbReference type="GO" id="GO:1905897">
    <property type="term" value="P:regulation of response to endoplasmic reticulum stress"/>
    <property type="evidence" value="ECO:0007669"/>
    <property type="project" value="TreeGrafter"/>
</dbReference>
<feature type="transmembrane region" description="Helical" evidence="10">
    <location>
        <begin position="241"/>
        <end position="262"/>
    </location>
</feature>
<dbReference type="InterPro" id="IPR008915">
    <property type="entry name" value="Peptidase_M50"/>
</dbReference>
<evidence type="ECO:0000259" key="11">
    <source>
        <dbReference type="Pfam" id="PF02163"/>
    </source>
</evidence>
<keyword evidence="6 10" id="KW-1133">Transmembrane helix</keyword>
<evidence type="ECO:0000313" key="13">
    <source>
        <dbReference type="Proteomes" id="UP000663856"/>
    </source>
</evidence>
<evidence type="ECO:0000256" key="7">
    <source>
        <dbReference type="ARBA" id="ARBA00023136"/>
    </source>
</evidence>
<reference evidence="12" key="1">
    <citation type="submission" date="2021-02" db="EMBL/GenBank/DDBJ databases">
        <authorList>
            <person name="Nowell W R."/>
        </authorList>
    </citation>
    <scope>NUCLEOTIDE SEQUENCE</scope>
</reference>
<dbReference type="GO" id="GO:0016020">
    <property type="term" value="C:membrane"/>
    <property type="evidence" value="ECO:0007669"/>
    <property type="project" value="InterPro"/>
</dbReference>
<comment type="subcellular location">
    <subcellularLocation>
        <location evidence="2">Endomembrane system</location>
        <topology evidence="2">Multi-pass membrane protein</topology>
    </subcellularLocation>
</comment>
<evidence type="ECO:0000256" key="1">
    <source>
        <dbReference type="ARBA" id="ARBA00001350"/>
    </source>
</evidence>
<dbReference type="EC" id="3.4.24.85" evidence="3"/>